<dbReference type="Proteomes" id="UP000542813">
    <property type="component" value="Unassembled WGS sequence"/>
</dbReference>
<dbReference type="SUPFAM" id="SSF52317">
    <property type="entry name" value="Class I glutamine amidotransferase-like"/>
    <property type="match status" value="1"/>
</dbReference>
<accession>A0A7W9GNR7</accession>
<feature type="domain" description="CobB/CobQ-like glutamine amidotransferase" evidence="6">
    <location>
        <begin position="247"/>
        <end position="422"/>
    </location>
</feature>
<dbReference type="GO" id="GO:0016874">
    <property type="term" value="F:ligase activity"/>
    <property type="evidence" value="ECO:0007669"/>
    <property type="project" value="UniProtKB-KW"/>
</dbReference>
<evidence type="ECO:0000256" key="1">
    <source>
        <dbReference type="ARBA" id="ARBA00004953"/>
    </source>
</evidence>
<dbReference type="CDD" id="cd05389">
    <property type="entry name" value="CobQ_N"/>
    <property type="match status" value="1"/>
</dbReference>
<name>A0A7W9GNR7_9ACTN</name>
<keyword evidence="3 4" id="KW-0315">Glutamine amidotransferase</keyword>
<dbReference type="CDD" id="cd01750">
    <property type="entry name" value="GATase1_CobQ"/>
    <property type="match status" value="1"/>
</dbReference>
<comment type="function">
    <text evidence="4">Catalyzes amidations at positions B, D, E, and G on adenosylcobyrinic A,C-diamide. NH(2) groups are provided by glutamine, and one molecule of ATP is hydrogenolyzed for each amidation.</text>
</comment>
<comment type="pathway">
    <text evidence="1 4">Cofactor biosynthesis; adenosylcobalamin biosynthesis.</text>
</comment>
<dbReference type="HAMAP" id="MF_00028">
    <property type="entry name" value="CobQ"/>
    <property type="match status" value="1"/>
</dbReference>
<dbReference type="Pfam" id="PF07685">
    <property type="entry name" value="GATase_3"/>
    <property type="match status" value="1"/>
</dbReference>
<evidence type="ECO:0000313" key="8">
    <source>
        <dbReference type="Proteomes" id="UP000542813"/>
    </source>
</evidence>
<dbReference type="NCBIfam" id="NF001989">
    <property type="entry name" value="PRK00784.1"/>
    <property type="match status" value="1"/>
</dbReference>
<organism evidence="7 8">
    <name type="scientific">Jiangella mangrovi</name>
    <dbReference type="NCBI Taxonomy" id="1524084"/>
    <lineage>
        <taxon>Bacteria</taxon>
        <taxon>Bacillati</taxon>
        <taxon>Actinomycetota</taxon>
        <taxon>Actinomycetes</taxon>
        <taxon>Jiangellales</taxon>
        <taxon>Jiangellaceae</taxon>
        <taxon>Jiangella</taxon>
    </lineage>
</organism>
<dbReference type="UniPathway" id="UPA00148"/>
<comment type="similarity">
    <text evidence="4">Belongs to the CobB/CobQ family. CobQ subfamily.</text>
</comment>
<proteinExistence type="inferred from homology"/>
<dbReference type="PANTHER" id="PTHR21343:SF1">
    <property type="entry name" value="COBYRIC ACID SYNTHASE"/>
    <property type="match status" value="1"/>
</dbReference>
<dbReference type="InterPro" id="IPR011698">
    <property type="entry name" value="GATase_3"/>
</dbReference>
<feature type="active site" evidence="4">
    <location>
        <position position="417"/>
    </location>
</feature>
<dbReference type="PANTHER" id="PTHR21343">
    <property type="entry name" value="DETHIOBIOTIN SYNTHETASE"/>
    <property type="match status" value="1"/>
</dbReference>
<evidence type="ECO:0000256" key="3">
    <source>
        <dbReference type="ARBA" id="ARBA00022962"/>
    </source>
</evidence>
<comment type="caution">
    <text evidence="7">The sequence shown here is derived from an EMBL/GenBank/DDBJ whole genome shotgun (WGS) entry which is preliminary data.</text>
</comment>
<dbReference type="Pfam" id="PF01656">
    <property type="entry name" value="CbiA"/>
    <property type="match status" value="1"/>
</dbReference>
<evidence type="ECO:0000256" key="2">
    <source>
        <dbReference type="ARBA" id="ARBA00022573"/>
    </source>
</evidence>
<dbReference type="GO" id="GO:0009236">
    <property type="term" value="P:cobalamin biosynthetic process"/>
    <property type="evidence" value="ECO:0007669"/>
    <property type="project" value="UniProtKB-UniRule"/>
</dbReference>
<dbReference type="EMBL" id="JACHMM010000001">
    <property type="protein sequence ID" value="MBB5787263.1"/>
    <property type="molecule type" value="Genomic_DNA"/>
</dbReference>
<gene>
    <name evidence="4" type="primary">cobQ</name>
    <name evidence="7" type="ORF">HD601_001838</name>
</gene>
<dbReference type="PROSITE" id="PS51274">
    <property type="entry name" value="GATASE_COBBQ"/>
    <property type="match status" value="1"/>
</dbReference>
<keyword evidence="7" id="KW-0436">Ligase</keyword>
<evidence type="ECO:0000313" key="7">
    <source>
        <dbReference type="EMBL" id="MBB5787263.1"/>
    </source>
</evidence>
<feature type="domain" description="CobQ/CobB/MinD/ParA nucleotide binding" evidence="5">
    <location>
        <begin position="4"/>
        <end position="223"/>
    </location>
</feature>
<feature type="active site" description="Nucleophile" evidence="4">
    <location>
        <position position="324"/>
    </location>
</feature>
<dbReference type="RefSeq" id="WP_184821201.1">
    <property type="nucleotide sequence ID" value="NZ_JACHMM010000001.1"/>
</dbReference>
<keyword evidence="2 4" id="KW-0169">Cobalamin biosynthesis</keyword>
<dbReference type="InterPro" id="IPR002586">
    <property type="entry name" value="CobQ/CobB/MinD/ParA_Nub-bd_dom"/>
</dbReference>
<evidence type="ECO:0000256" key="4">
    <source>
        <dbReference type="HAMAP-Rule" id="MF_00028"/>
    </source>
</evidence>
<dbReference type="NCBIfam" id="TIGR00313">
    <property type="entry name" value="cobQ"/>
    <property type="match status" value="1"/>
</dbReference>
<dbReference type="AlphaFoldDB" id="A0A7W9GNR7"/>
<dbReference type="GO" id="GO:0015420">
    <property type="term" value="F:ABC-type vitamin B12 transporter activity"/>
    <property type="evidence" value="ECO:0007669"/>
    <property type="project" value="UniProtKB-UniRule"/>
</dbReference>
<keyword evidence="8" id="KW-1185">Reference proteome</keyword>
<reference evidence="7 8" key="1">
    <citation type="submission" date="2020-08" db="EMBL/GenBank/DDBJ databases">
        <title>Sequencing the genomes of 1000 actinobacteria strains.</title>
        <authorList>
            <person name="Klenk H.-P."/>
        </authorList>
    </citation>
    <scope>NUCLEOTIDE SEQUENCE [LARGE SCALE GENOMIC DNA]</scope>
    <source>
        <strain evidence="7 8">DSM 102122</strain>
    </source>
</reference>
<dbReference type="SUPFAM" id="SSF52540">
    <property type="entry name" value="P-loop containing nucleoside triphosphate hydrolases"/>
    <property type="match status" value="1"/>
</dbReference>
<evidence type="ECO:0000259" key="6">
    <source>
        <dbReference type="Pfam" id="PF07685"/>
    </source>
</evidence>
<protein>
    <recommendedName>
        <fullName evidence="4">Cobyric acid synthase</fullName>
    </recommendedName>
</protein>
<dbReference type="InterPro" id="IPR004459">
    <property type="entry name" value="CobQ_synth"/>
</dbReference>
<dbReference type="InterPro" id="IPR029062">
    <property type="entry name" value="Class_I_gatase-like"/>
</dbReference>
<dbReference type="InterPro" id="IPR033949">
    <property type="entry name" value="CobQ_GATase1"/>
</dbReference>
<dbReference type="InterPro" id="IPR027417">
    <property type="entry name" value="P-loop_NTPase"/>
</dbReference>
<dbReference type="Gene3D" id="3.40.50.880">
    <property type="match status" value="1"/>
</dbReference>
<dbReference type="Gene3D" id="3.40.50.300">
    <property type="entry name" value="P-loop containing nucleotide triphosphate hydrolases"/>
    <property type="match status" value="1"/>
</dbReference>
<dbReference type="InterPro" id="IPR047045">
    <property type="entry name" value="CobQ_N"/>
</dbReference>
<evidence type="ECO:0000259" key="5">
    <source>
        <dbReference type="Pfam" id="PF01656"/>
    </source>
</evidence>
<sequence>MTAVMIQGCTSWAGKSLLTTALCRWYARQGLKVAPFKAQNMSNNARVVDGGEIGVAQWLQARAAGVEPEVRMNPVLLKPEAGTSQVVRLGRVDEELSRRPWRDRSEALWPTVEAALAELLDEYDLVVVEGAGSPAEINLAANDIVNMRVAERAAAPVLLAVDIDRGGAFAHLYGTWALLPPEHRQRIRGFVLNRFRGDASLLPPGPQQLQDLTGVPTVGVVPMVRHDLPDEDGAALRAPARGGLPPVAIVRYPAASNLDEFALLEQVADVRWVTAPWHLDGAATVLLPGSKHVSSDLEWLRSTGLFAAVRTAAGRPGVRVLGVCGGLQLLGRRLEDPHGVDGAGEGLGLLPLTTTFEPEKLVRRRSLTLPSLDGPWAGLSGLAVDGYEIRQGRTVLDGDGSQPLVVSAGNVAGWYLHGLFEGPVVLEALFGARPSRTLDDTFELLADVVDEHVDTAVLRSLAGLS</sequence>